<dbReference type="FunFam" id="1.10.8.270:FF:000001">
    <property type="entry name" value="TBC1 domain family member 1"/>
    <property type="match status" value="1"/>
</dbReference>
<dbReference type="Proteomes" id="UP000261540">
    <property type="component" value="Unplaced"/>
</dbReference>
<dbReference type="InterPro" id="IPR000195">
    <property type="entry name" value="Rab-GAP-TBC_dom"/>
</dbReference>
<evidence type="ECO:0000313" key="14">
    <source>
        <dbReference type="Ensembl" id="ENSPKIP00000033433.1"/>
    </source>
</evidence>
<dbReference type="FunFam" id="1.10.472.80:FF:000003">
    <property type="entry name" value="Putative TBC1 domain family member 1"/>
    <property type="match status" value="1"/>
</dbReference>
<proteinExistence type="predicted"/>
<evidence type="ECO:0000256" key="11">
    <source>
        <dbReference type="SAM" id="MobiDB-lite"/>
    </source>
</evidence>
<feature type="region of interest" description="Disordered" evidence="11">
    <location>
        <begin position="347"/>
        <end position="367"/>
    </location>
</feature>
<keyword evidence="7" id="KW-0007">Acetylation</keyword>
<evidence type="ECO:0000256" key="4">
    <source>
        <dbReference type="ARBA" id="ARBA00022490"/>
    </source>
</evidence>
<evidence type="ECO:0000256" key="9">
    <source>
        <dbReference type="ARBA" id="ARBA00081861"/>
    </source>
</evidence>
<dbReference type="PANTHER" id="PTHR47219:SF18">
    <property type="entry name" value="TBC1 DOMAIN FAMILY MEMBER 1 ISOFORM X1"/>
    <property type="match status" value="1"/>
</dbReference>
<dbReference type="InterPro" id="IPR006020">
    <property type="entry name" value="PTB/PI_dom"/>
</dbReference>
<evidence type="ECO:0000256" key="10">
    <source>
        <dbReference type="SAM" id="Coils"/>
    </source>
</evidence>
<dbReference type="Pfam" id="PF00566">
    <property type="entry name" value="RabGAP-TBC"/>
    <property type="match status" value="1"/>
</dbReference>
<dbReference type="InterPro" id="IPR011993">
    <property type="entry name" value="PH-like_dom_sf"/>
</dbReference>
<dbReference type="PROSITE" id="PS50086">
    <property type="entry name" value="TBC_RABGAP"/>
    <property type="match status" value="1"/>
</dbReference>
<feature type="region of interest" description="Disordered" evidence="11">
    <location>
        <begin position="418"/>
        <end position="479"/>
    </location>
</feature>
<dbReference type="FunFam" id="1.10.10.2750:FF:000002">
    <property type="entry name" value="TBC1 domain family member 4"/>
    <property type="match status" value="1"/>
</dbReference>
<dbReference type="PANTHER" id="PTHR47219">
    <property type="entry name" value="RAB GTPASE-ACTIVATING PROTEIN 1-LIKE"/>
    <property type="match status" value="1"/>
</dbReference>
<evidence type="ECO:0000256" key="1">
    <source>
        <dbReference type="ARBA" id="ARBA00004496"/>
    </source>
</evidence>
<dbReference type="InterPro" id="IPR021785">
    <property type="entry name" value="DUF3350"/>
</dbReference>
<protein>
    <recommendedName>
        <fullName evidence="8">TBC1 domain family member 4</fullName>
    </recommendedName>
    <alternativeName>
        <fullName evidence="9">Akt substrate of 160 kDa</fullName>
    </alternativeName>
</protein>
<dbReference type="Pfam" id="PF00640">
    <property type="entry name" value="PID"/>
    <property type="match status" value="1"/>
</dbReference>
<dbReference type="Ensembl" id="ENSPKIT00000014323.1">
    <property type="protein sequence ID" value="ENSPKIP00000033433.1"/>
    <property type="gene ID" value="ENSPKIG00000013136.1"/>
</dbReference>
<dbReference type="GO" id="GO:0005737">
    <property type="term" value="C:cytoplasm"/>
    <property type="evidence" value="ECO:0007669"/>
    <property type="project" value="UniProtKB-SubCell"/>
</dbReference>
<dbReference type="STRING" id="1676925.ENSPKIP00000033433"/>
<dbReference type="InterPro" id="IPR035969">
    <property type="entry name" value="Rab-GAP_TBC_sf"/>
</dbReference>
<dbReference type="Pfam" id="PF11830">
    <property type="entry name" value="DUF3350"/>
    <property type="match status" value="1"/>
</dbReference>
<feature type="domain" description="PID" evidence="12">
    <location>
        <begin position="158"/>
        <end position="242"/>
    </location>
</feature>
<evidence type="ECO:0000259" key="13">
    <source>
        <dbReference type="PROSITE" id="PS50086"/>
    </source>
</evidence>
<evidence type="ECO:0000259" key="12">
    <source>
        <dbReference type="PROSITE" id="PS01179"/>
    </source>
</evidence>
<evidence type="ECO:0000256" key="7">
    <source>
        <dbReference type="ARBA" id="ARBA00022990"/>
    </source>
</evidence>
<dbReference type="SMART" id="SM00164">
    <property type="entry name" value="TBC"/>
    <property type="match status" value="1"/>
</dbReference>
<reference evidence="14" key="2">
    <citation type="submission" date="2025-09" db="UniProtKB">
        <authorList>
            <consortium name="Ensembl"/>
        </authorList>
    </citation>
    <scope>IDENTIFICATION</scope>
</reference>
<dbReference type="Gene3D" id="1.10.472.80">
    <property type="entry name" value="Ypt/Rab-GAP domain of gyp1p, domain 3"/>
    <property type="match status" value="1"/>
</dbReference>
<dbReference type="SMART" id="SM00462">
    <property type="entry name" value="PTB"/>
    <property type="match status" value="1"/>
</dbReference>
<evidence type="ECO:0000256" key="8">
    <source>
        <dbReference type="ARBA" id="ARBA00072013"/>
    </source>
</evidence>
<dbReference type="SUPFAM" id="SSF47923">
    <property type="entry name" value="Ypt/Rab-GAP domain of gyp1p"/>
    <property type="match status" value="2"/>
</dbReference>
<dbReference type="OrthoDB" id="295078at2759"/>
<feature type="region of interest" description="Disordered" evidence="11">
    <location>
        <begin position="498"/>
        <end position="535"/>
    </location>
</feature>
<dbReference type="AlphaFoldDB" id="A0A3B3SSY5"/>
<reference evidence="14" key="1">
    <citation type="submission" date="2025-08" db="UniProtKB">
        <authorList>
            <consortium name="Ensembl"/>
        </authorList>
    </citation>
    <scope>IDENTIFICATION</scope>
</reference>
<dbReference type="GO" id="GO:0032869">
    <property type="term" value="P:cellular response to insulin stimulus"/>
    <property type="evidence" value="ECO:0007669"/>
    <property type="project" value="UniProtKB-ARBA"/>
</dbReference>
<keyword evidence="3" id="KW-0488">Methylation</keyword>
<evidence type="ECO:0000256" key="5">
    <source>
        <dbReference type="ARBA" id="ARBA00022553"/>
    </source>
</evidence>
<feature type="domain" description="Rab-GAP TBC" evidence="13">
    <location>
        <begin position="618"/>
        <end position="812"/>
    </location>
</feature>
<dbReference type="GO" id="GO:0005096">
    <property type="term" value="F:GTPase activator activity"/>
    <property type="evidence" value="ECO:0007669"/>
    <property type="project" value="UniProtKB-KW"/>
</dbReference>
<accession>A0A3B3SSY5</accession>
<evidence type="ECO:0000256" key="3">
    <source>
        <dbReference type="ARBA" id="ARBA00022481"/>
    </source>
</evidence>
<feature type="compositionally biased region" description="Basic and acidic residues" evidence="11">
    <location>
        <begin position="353"/>
        <end position="366"/>
    </location>
</feature>
<evidence type="ECO:0000256" key="2">
    <source>
        <dbReference type="ARBA" id="ARBA00022468"/>
    </source>
</evidence>
<dbReference type="GeneTree" id="ENSGT00940000157949"/>
<keyword evidence="10" id="KW-0175">Coiled coil</keyword>
<evidence type="ECO:0000313" key="15">
    <source>
        <dbReference type="Proteomes" id="UP000261540"/>
    </source>
</evidence>
<dbReference type="SUPFAM" id="SSF50729">
    <property type="entry name" value="PH domain-like"/>
    <property type="match status" value="1"/>
</dbReference>
<dbReference type="Gene3D" id="1.10.8.270">
    <property type="entry name" value="putative rabgap domain of human tbc1 domain family member 14 like domains"/>
    <property type="match status" value="1"/>
</dbReference>
<feature type="region of interest" description="Disordered" evidence="11">
    <location>
        <begin position="110"/>
        <end position="150"/>
    </location>
</feature>
<feature type="coiled-coil region" evidence="10">
    <location>
        <begin position="865"/>
        <end position="968"/>
    </location>
</feature>
<keyword evidence="15" id="KW-1185">Reference proteome</keyword>
<name>A0A3B3SSY5_9TELE</name>
<comment type="subcellular location">
    <subcellularLocation>
        <location evidence="1">Cytoplasm</location>
    </subcellularLocation>
</comment>
<evidence type="ECO:0000256" key="6">
    <source>
        <dbReference type="ARBA" id="ARBA00022737"/>
    </source>
</evidence>
<keyword evidence="5" id="KW-0597">Phosphoprotein</keyword>
<dbReference type="PROSITE" id="PS01179">
    <property type="entry name" value="PID"/>
    <property type="match status" value="1"/>
</dbReference>
<keyword evidence="2" id="KW-0343">GTPase activation</keyword>
<sequence length="982" mass="110621">MAPFFSWVSKVPEVISTLKQVGKNVPEAEARVRGAPAKKFEVRFRGRVSVENNNTPPSLIDECVDWLALDDGPDLRAKPLPRTSDHAVDLAKMATQIRLLFQPTSRAAPEKAAWVREAGTTGSRLSSPPRGQETAQHHQGDTSRSGLSQPTLTVENRPVLLMIGQSQIYIMNPDTKKVAIERNFSEMSFCSQGIRHLDHFGFVCREPQESATWQRVCYIFQCHAGPLVDEIMLTLRQAFSVAASPPSPRTQSLSCCPMQQMHQLCERIQGLQPTSAKLELQKHIATLDSNHQASILESALRSKPKTAQEETEVLLSSLRRFYEERQKAHQNNPNGVLTQFAEAMGGAVKARGRSSEEQGERQKRPLSEPLEILWKENALEGSLSLQALCPYSSKDGPTQKCSPSRGYQQLGFRHRASTYSPPAQRHNPRSDAWQESVTSVKPRLRHNSVSTDSPCHGCDVPDPSGLDTVGDSDDSSQHHAVPWRQKIFLRVAASQRPCSAPPRYTAGGPSVEGGDSSEGGVSLREAGEGPARRRGSLVRERWRKAILQQILLLRMEQENQKLQASESDLQNKRLKLGYEELTPCLKDVTVVWEQMLETPGRTKVQFDIEKIHSAVWQGVPRSHRGEIWRFLSEQHLLRQRIPCRHTGRDASYRDLLGQITSQQHAILIDLGRTFPTHPYFSAKHGLGQRSLYNLLKAYSLLDSEVGYCQGLSFVAGVLLLHMDEEEAFSMLTFLMYDLGLRRQYRPDMIILQIQMYQLSRLLHDYHRELYCHLENHNIGPSLYATPWFLTIFSSHFPLGFVARVFDMLFLQGSEAIFKVALSLLGSHKPLIMQQNSLEAIVDFIKSTLPKLGLVQMEKTINQVLEMDLSKQLQAYEVEYHVLQDQLFEAPASLSQQQKAAQLERANRCLRQQNLDLLEELQVAHAKLDSLETNVAELLSREGNLHQKIGALELERDSLLKMVAQLQAEHRDHAPANGDPLDA</sequence>
<dbReference type="Gene3D" id="1.10.10.2750">
    <property type="match status" value="1"/>
</dbReference>
<dbReference type="Gene3D" id="2.30.29.30">
    <property type="entry name" value="Pleckstrin-homology domain (PH domain)/Phosphotyrosine-binding domain (PTB)"/>
    <property type="match status" value="1"/>
</dbReference>
<dbReference type="InterPro" id="IPR050302">
    <property type="entry name" value="Rab_GAP_TBC_domain"/>
</dbReference>
<keyword evidence="4" id="KW-0963">Cytoplasm</keyword>
<organism evidence="14 15">
    <name type="scientific">Paramormyrops kingsleyae</name>
    <dbReference type="NCBI Taxonomy" id="1676925"/>
    <lineage>
        <taxon>Eukaryota</taxon>
        <taxon>Metazoa</taxon>
        <taxon>Chordata</taxon>
        <taxon>Craniata</taxon>
        <taxon>Vertebrata</taxon>
        <taxon>Euteleostomi</taxon>
        <taxon>Actinopterygii</taxon>
        <taxon>Neopterygii</taxon>
        <taxon>Teleostei</taxon>
        <taxon>Osteoglossocephala</taxon>
        <taxon>Osteoglossomorpha</taxon>
        <taxon>Osteoglossiformes</taxon>
        <taxon>Mormyridae</taxon>
        <taxon>Paramormyrops</taxon>
    </lineage>
</organism>
<keyword evidence="6" id="KW-0677">Repeat</keyword>
<feature type="compositionally biased region" description="Low complexity" evidence="11">
    <location>
        <begin position="507"/>
        <end position="524"/>
    </location>
</feature>